<feature type="region of interest" description="Disordered" evidence="9">
    <location>
        <begin position="1"/>
        <end position="131"/>
    </location>
</feature>
<feature type="compositionally biased region" description="Basic and acidic residues" evidence="9">
    <location>
        <begin position="32"/>
        <end position="47"/>
    </location>
</feature>
<dbReference type="FunFam" id="1.20.58.340:FF:000027">
    <property type="entry name" value="CorA family metal ion transporter (Eurofung)"/>
    <property type="match status" value="1"/>
</dbReference>
<sequence length="954" mass="105516">MPEKETTKPTRAHDASAPLSPLSARQAVSSPRPRDRSADHASTREDILDAFLGSPSMQPLSRRPTFDSTRRTVSPPNSVKAFAAARRRGQEHRPDSDSEDEDGYERVPDKPLGSSRSCHSRSHNTCGHRNSLGLATTEVDGTHSRDQVHPKDRLYIDFDYLETLAHAEDGERPGSTDFVNLPDSAMPHSAPMFTADGDFIDVVTERVSISQEKANAVSNVHVRVSEQHPEQSRFNFFSSALESTIHAAQFGDLVLPGENIRTLFDFPDEEPDGVWWLNMNNPTGSEAWTICKAFGIHPLTIEDIIHQESREKIELFPSYYFACFRSFATVDEPDGHGVDYHPFNVYVVVFREGIISFSFTPNSHASRVRFRISQLKEQVSLSSDWICYALIDDIVDSFGPGINQIEKEADAIEDQVFITRPEDNQVFLRRIGLTRKNVMSLMRLLGGKADVLRAFTKRCTEDYDVTPRMDIALYLSDIQDHAVTMMNSLVHFDTMLSRSHSNYLAQLSIDNIDMGNRTNDFLSRVTVIATIIVPLNVHTIKAPILSAAGFFTLALATVVPRSTKVDYNGFKGLRITLPEDAEGVADQISELAAAILNPGSKEKLDVVASPENVDAISQLAVNTTVLVEDIGAAFAEEETATVYAVPSETWFTAYHSYADHLQFLRDLQGGFPSQSEIVTVGTSVQGRALTGIHIWGSGGKGSKPAVIFHGTVHAREWISTMTTEYMAFQLLTKYSTDSAVKALVDKFDFYITPVVNPDGFVYTQSTDRLWRKNRQTQSGSSCVGRDPNRNWPYKWELTGGASTNPCSETYKGAAAADTPEIRGLKAQVDSLSASRGIQFYIDFHSYGQYILWPYGYDCSYVAPDDAALQAMAQIGATGIRGVSGTSYTIGNACRALYATTGDSTDYIHGVGKSKYTYTLELRDRGTYGFSLPASQIQATVRETWAGVLAMLRAA</sequence>
<dbReference type="CDD" id="cd12829">
    <property type="entry name" value="Alr1p-like"/>
    <property type="match status" value="1"/>
</dbReference>
<evidence type="ECO:0000313" key="11">
    <source>
        <dbReference type="EMBL" id="KAF4858550.1"/>
    </source>
</evidence>
<evidence type="ECO:0000256" key="9">
    <source>
        <dbReference type="SAM" id="MobiDB-lite"/>
    </source>
</evidence>
<dbReference type="AlphaFoldDB" id="A0A9P5ERZ4"/>
<dbReference type="PROSITE" id="PS00132">
    <property type="entry name" value="CARBOXYPEPT_ZN_1"/>
    <property type="match status" value="1"/>
</dbReference>
<dbReference type="Pfam" id="PF00246">
    <property type="entry name" value="Peptidase_M14"/>
    <property type="match status" value="1"/>
</dbReference>
<dbReference type="EMBL" id="QPMT01000020">
    <property type="protein sequence ID" value="KAF4858550.1"/>
    <property type="molecule type" value="Genomic_DNA"/>
</dbReference>
<dbReference type="InterPro" id="IPR045861">
    <property type="entry name" value="CorA_cytoplasmic_dom"/>
</dbReference>
<proteinExistence type="inferred from homology"/>
<evidence type="ECO:0000259" key="10">
    <source>
        <dbReference type="PROSITE" id="PS52035"/>
    </source>
</evidence>
<dbReference type="Proteomes" id="UP000711996">
    <property type="component" value="Unassembled WGS sequence"/>
</dbReference>
<dbReference type="PRINTS" id="PR00765">
    <property type="entry name" value="CRBOXYPTASEA"/>
</dbReference>
<dbReference type="OrthoDB" id="29879at2759"/>
<dbReference type="Gene3D" id="3.30.460.20">
    <property type="entry name" value="CorA soluble domain-like"/>
    <property type="match status" value="1"/>
</dbReference>
<keyword evidence="7" id="KW-0865">Zymogen</keyword>
<dbReference type="PANTHER" id="PTHR21535">
    <property type="entry name" value="MAGNESIUM AND COBALT TRANSPORT PROTEIN/MITOCHONDRIAL IMPORT INNER MEMBRANE TRANSLOCASE SUBUNIT TIM8"/>
    <property type="match status" value="1"/>
</dbReference>
<feature type="compositionally biased region" description="Basic and acidic residues" evidence="9">
    <location>
        <begin position="1"/>
        <end position="14"/>
    </location>
</feature>
<gene>
    <name evidence="11" type="primary">MCPA-1</name>
    <name evidence="11" type="ORF">CGCSCA2_v007016</name>
</gene>
<dbReference type="SUPFAM" id="SSF143865">
    <property type="entry name" value="CorA soluble domain-like"/>
    <property type="match status" value="1"/>
</dbReference>
<comment type="similarity">
    <text evidence="3 8">Belongs to the peptidase M14 family.</text>
</comment>
<dbReference type="Pfam" id="PF01544">
    <property type="entry name" value="CorA"/>
    <property type="match status" value="1"/>
</dbReference>
<evidence type="ECO:0000256" key="7">
    <source>
        <dbReference type="ARBA" id="ARBA00023145"/>
    </source>
</evidence>
<dbReference type="Gene3D" id="1.20.58.340">
    <property type="entry name" value="Magnesium transport protein CorA, transmembrane region"/>
    <property type="match status" value="1"/>
</dbReference>
<reference evidence="11" key="1">
    <citation type="submission" date="2019-06" db="EMBL/GenBank/DDBJ databases">
        <authorList>
            <person name="Gan P."/>
            <person name="Shirasu K."/>
        </authorList>
    </citation>
    <scope>NUCLEOTIDE SEQUENCE [LARGE SCALE GENOMIC DNA]</scope>
    <source>
        <strain evidence="11">CAD2</strain>
    </source>
</reference>
<dbReference type="GO" id="GO:0006508">
    <property type="term" value="P:proteolysis"/>
    <property type="evidence" value="ECO:0007669"/>
    <property type="project" value="InterPro"/>
</dbReference>
<comment type="subcellular location">
    <subcellularLocation>
        <location evidence="2">Secreted</location>
    </subcellularLocation>
</comment>
<keyword evidence="5" id="KW-0732">Signal</keyword>
<keyword evidence="6" id="KW-0843">Virulence</keyword>
<dbReference type="CDD" id="cd03860">
    <property type="entry name" value="M14_CP_A-B_like"/>
    <property type="match status" value="1"/>
</dbReference>
<dbReference type="SUPFAM" id="SSF53187">
    <property type="entry name" value="Zn-dependent exopeptidases"/>
    <property type="match status" value="1"/>
</dbReference>
<evidence type="ECO:0000256" key="6">
    <source>
        <dbReference type="ARBA" id="ARBA00023026"/>
    </source>
</evidence>
<dbReference type="GO" id="GO:0010961">
    <property type="term" value="P:intracellular magnesium ion homeostasis"/>
    <property type="evidence" value="ECO:0007669"/>
    <property type="project" value="TreeGrafter"/>
</dbReference>
<dbReference type="GO" id="GO:0005886">
    <property type="term" value="C:plasma membrane"/>
    <property type="evidence" value="ECO:0007669"/>
    <property type="project" value="TreeGrafter"/>
</dbReference>
<accession>A0A9P5ERZ4</accession>
<evidence type="ECO:0000256" key="8">
    <source>
        <dbReference type="PROSITE-ProRule" id="PRU01379"/>
    </source>
</evidence>
<dbReference type="PANTHER" id="PTHR21535:SF55">
    <property type="entry name" value="MAGNESIUM TRANSPORTER ALR1-RELATED"/>
    <property type="match status" value="1"/>
</dbReference>
<keyword evidence="4" id="KW-0964">Secreted</keyword>
<keyword evidence="12" id="KW-1185">Reference proteome</keyword>
<dbReference type="PROSITE" id="PS52035">
    <property type="entry name" value="PEPTIDASE_M14"/>
    <property type="match status" value="1"/>
</dbReference>
<dbReference type="GO" id="GO:0005576">
    <property type="term" value="C:extracellular region"/>
    <property type="evidence" value="ECO:0007669"/>
    <property type="project" value="UniProtKB-SubCell"/>
</dbReference>
<evidence type="ECO:0000256" key="5">
    <source>
        <dbReference type="ARBA" id="ARBA00022729"/>
    </source>
</evidence>
<dbReference type="FunFam" id="3.40.630.10:FF:000165">
    <property type="entry name" value="Glucan 1,4-alpha-glucosidase, putative"/>
    <property type="match status" value="1"/>
</dbReference>
<dbReference type="GO" id="GO:0004181">
    <property type="term" value="F:metallocarboxypeptidase activity"/>
    <property type="evidence" value="ECO:0007669"/>
    <property type="project" value="InterPro"/>
</dbReference>
<dbReference type="InterPro" id="IPR000834">
    <property type="entry name" value="Peptidase_M14"/>
</dbReference>
<name>A0A9P5ERZ4_COLSI</name>
<dbReference type="InterPro" id="IPR044089">
    <property type="entry name" value="Alr1-like"/>
</dbReference>
<evidence type="ECO:0000256" key="1">
    <source>
        <dbReference type="ARBA" id="ARBA00003091"/>
    </source>
</evidence>
<evidence type="ECO:0000313" key="12">
    <source>
        <dbReference type="Proteomes" id="UP000711996"/>
    </source>
</evidence>
<evidence type="ECO:0000256" key="2">
    <source>
        <dbReference type="ARBA" id="ARBA00004613"/>
    </source>
</evidence>
<protein>
    <submittedName>
        <fullName evidence="11">Metallocarboxypeptidase A</fullName>
    </submittedName>
</protein>
<dbReference type="InterPro" id="IPR057246">
    <property type="entry name" value="CARBOXYPEPT_ZN_1"/>
</dbReference>
<evidence type="ECO:0000256" key="4">
    <source>
        <dbReference type="ARBA" id="ARBA00022525"/>
    </source>
</evidence>
<dbReference type="SMART" id="SM00631">
    <property type="entry name" value="Zn_pept"/>
    <property type="match status" value="1"/>
</dbReference>
<dbReference type="GO" id="GO:0015095">
    <property type="term" value="F:magnesium ion transmembrane transporter activity"/>
    <property type="evidence" value="ECO:0007669"/>
    <property type="project" value="InterPro"/>
</dbReference>
<feature type="active site" description="Proton donor/acceptor" evidence="8">
    <location>
        <position position="920"/>
    </location>
</feature>
<dbReference type="InterPro" id="IPR002523">
    <property type="entry name" value="MgTranspt_CorA/ZnTranspt_ZntB"/>
</dbReference>
<organism evidence="11 12">
    <name type="scientific">Colletotrichum siamense</name>
    <name type="common">Anthracnose fungus</name>
    <dbReference type="NCBI Taxonomy" id="690259"/>
    <lineage>
        <taxon>Eukaryota</taxon>
        <taxon>Fungi</taxon>
        <taxon>Dikarya</taxon>
        <taxon>Ascomycota</taxon>
        <taxon>Pezizomycotina</taxon>
        <taxon>Sordariomycetes</taxon>
        <taxon>Hypocreomycetidae</taxon>
        <taxon>Glomerellales</taxon>
        <taxon>Glomerellaceae</taxon>
        <taxon>Colletotrichum</taxon>
        <taxon>Colletotrichum gloeosporioides species complex</taxon>
    </lineage>
</organism>
<dbReference type="GO" id="GO:0008270">
    <property type="term" value="F:zinc ion binding"/>
    <property type="evidence" value="ECO:0007669"/>
    <property type="project" value="InterPro"/>
</dbReference>
<comment type="caution">
    <text evidence="11">The sequence shown here is derived from an EMBL/GenBank/DDBJ whole genome shotgun (WGS) entry which is preliminary data.</text>
</comment>
<dbReference type="Gene3D" id="3.40.630.10">
    <property type="entry name" value="Zn peptidases"/>
    <property type="match status" value="1"/>
</dbReference>
<feature type="domain" description="Peptidase M14" evidence="10">
    <location>
        <begin position="653"/>
        <end position="954"/>
    </location>
</feature>
<comment type="function">
    <text evidence="1">Extracellular metalloprotease that contributes to pathogenicity.</text>
</comment>
<evidence type="ECO:0000256" key="3">
    <source>
        <dbReference type="ARBA" id="ARBA00005988"/>
    </source>
</evidence>